<keyword evidence="4" id="KW-1185">Reference proteome</keyword>
<feature type="domain" description="NIPSNAP" evidence="2">
    <location>
        <begin position="6"/>
        <end position="52"/>
    </location>
</feature>
<dbReference type="InterPro" id="IPR051557">
    <property type="entry name" value="NipSnap_domain"/>
</dbReference>
<evidence type="ECO:0000313" key="3">
    <source>
        <dbReference type="EMBL" id="MPD06366.1"/>
    </source>
</evidence>
<dbReference type="AlphaFoldDB" id="A0A5B7KHR7"/>
<dbReference type="GO" id="GO:0005739">
    <property type="term" value="C:mitochondrion"/>
    <property type="evidence" value="ECO:0007669"/>
    <property type="project" value="TreeGrafter"/>
</dbReference>
<gene>
    <name evidence="3" type="primary">Nipsnap_2</name>
    <name evidence="3" type="ORF">E2C01_102174</name>
</gene>
<accession>A0A5B7KHR7</accession>
<evidence type="ECO:0000259" key="2">
    <source>
        <dbReference type="Pfam" id="PF07978"/>
    </source>
</evidence>
<evidence type="ECO:0000256" key="1">
    <source>
        <dbReference type="ARBA" id="ARBA00005291"/>
    </source>
</evidence>
<dbReference type="InterPro" id="IPR011008">
    <property type="entry name" value="Dimeric_a/b-barrel"/>
</dbReference>
<organism evidence="3 4">
    <name type="scientific">Portunus trituberculatus</name>
    <name type="common">Swimming crab</name>
    <name type="synonym">Neptunus trituberculatus</name>
    <dbReference type="NCBI Taxonomy" id="210409"/>
    <lineage>
        <taxon>Eukaryota</taxon>
        <taxon>Metazoa</taxon>
        <taxon>Ecdysozoa</taxon>
        <taxon>Arthropoda</taxon>
        <taxon>Crustacea</taxon>
        <taxon>Multicrustacea</taxon>
        <taxon>Malacostraca</taxon>
        <taxon>Eumalacostraca</taxon>
        <taxon>Eucarida</taxon>
        <taxon>Decapoda</taxon>
        <taxon>Pleocyemata</taxon>
        <taxon>Brachyura</taxon>
        <taxon>Eubrachyura</taxon>
        <taxon>Portunoidea</taxon>
        <taxon>Portunidae</taxon>
        <taxon>Portuninae</taxon>
        <taxon>Portunus</taxon>
    </lineage>
</organism>
<proteinExistence type="inferred from homology"/>
<comment type="caution">
    <text evidence="3">The sequence shown here is derived from an EMBL/GenBank/DDBJ whole genome shotgun (WGS) entry which is preliminary data.</text>
</comment>
<name>A0A5B7KHR7_PORTR</name>
<dbReference type="Pfam" id="PF07978">
    <property type="entry name" value="NIPSNAP"/>
    <property type="match status" value="1"/>
</dbReference>
<dbReference type="InterPro" id="IPR012577">
    <property type="entry name" value="NIPSNAP"/>
</dbReference>
<dbReference type="GO" id="GO:0000423">
    <property type="term" value="P:mitophagy"/>
    <property type="evidence" value="ECO:0007669"/>
    <property type="project" value="UniProtKB-ARBA"/>
</dbReference>
<sequence>MLPHAGYRSLADRKENRESAWRKPGWDEVVAYTVPLIEEYYSRILTPNTFSPTQ</sequence>
<protein>
    <submittedName>
        <fullName evidence="3">Protein NipSnap</fullName>
    </submittedName>
</protein>
<dbReference type="PANTHER" id="PTHR21017:SF17">
    <property type="entry name" value="PROTEIN NIPSNAP"/>
    <property type="match status" value="1"/>
</dbReference>
<dbReference type="SUPFAM" id="SSF54909">
    <property type="entry name" value="Dimeric alpha+beta barrel"/>
    <property type="match status" value="1"/>
</dbReference>
<reference evidence="3 4" key="1">
    <citation type="submission" date="2019-05" db="EMBL/GenBank/DDBJ databases">
        <title>Another draft genome of Portunus trituberculatus and its Hox gene families provides insights of decapod evolution.</title>
        <authorList>
            <person name="Jeong J.-H."/>
            <person name="Song I."/>
            <person name="Kim S."/>
            <person name="Choi T."/>
            <person name="Kim D."/>
            <person name="Ryu S."/>
            <person name="Kim W."/>
        </authorList>
    </citation>
    <scope>NUCLEOTIDE SEQUENCE [LARGE SCALE GENOMIC DNA]</scope>
    <source>
        <tissue evidence="3">Muscle</tissue>
    </source>
</reference>
<dbReference type="Gene3D" id="3.30.70.100">
    <property type="match status" value="1"/>
</dbReference>
<dbReference type="PANTHER" id="PTHR21017">
    <property type="entry name" value="NIPSNAP-RELATED"/>
    <property type="match status" value="1"/>
</dbReference>
<dbReference type="EMBL" id="VSRR010150803">
    <property type="protein sequence ID" value="MPD06366.1"/>
    <property type="molecule type" value="Genomic_DNA"/>
</dbReference>
<dbReference type="Proteomes" id="UP000324222">
    <property type="component" value="Unassembled WGS sequence"/>
</dbReference>
<comment type="similarity">
    <text evidence="1">Belongs to the NipSnap family.</text>
</comment>
<evidence type="ECO:0000313" key="4">
    <source>
        <dbReference type="Proteomes" id="UP000324222"/>
    </source>
</evidence>
<dbReference type="OrthoDB" id="10262843at2759"/>